<organism evidence="1 2">
    <name type="scientific">Pristionchus pacificus</name>
    <name type="common">Parasitic nematode worm</name>
    <dbReference type="NCBI Taxonomy" id="54126"/>
    <lineage>
        <taxon>Eukaryota</taxon>
        <taxon>Metazoa</taxon>
        <taxon>Ecdysozoa</taxon>
        <taxon>Nematoda</taxon>
        <taxon>Chromadorea</taxon>
        <taxon>Rhabditida</taxon>
        <taxon>Rhabditina</taxon>
        <taxon>Diplogasteromorpha</taxon>
        <taxon>Diplogasteroidea</taxon>
        <taxon>Neodiplogasteridae</taxon>
        <taxon>Pristionchus</taxon>
    </lineage>
</organism>
<protein>
    <submittedName>
        <fullName evidence="1">Uncharacterized protein</fullName>
    </submittedName>
</protein>
<accession>A0A8R1UV13</accession>
<proteinExistence type="predicted"/>
<sequence length="179" mass="20346">MQCADGVCYCYRNDRFHQRFLPSTLLPFDFKECGQLFLLDSYHIEQSVSNNCNQFPSSIDGPLSQSWSDLSSFCSHSEKGASGPGMAQTSHYYYSSTSKMDVNEESIPNISHIPNTPHLQFNFSMEAKLWALRFGLMTVFTDPNLVMRHVTDHQGVDQNATDQSNSLRDLIYSITRLPN</sequence>
<name>A0A2A6BC48_PRIPA</name>
<dbReference type="EnsemblMetazoa" id="PPA39656.1">
    <property type="protein sequence ID" value="PPA39656.1"/>
    <property type="gene ID" value="WBGene00278025"/>
</dbReference>
<dbReference type="Proteomes" id="UP000005239">
    <property type="component" value="Unassembled WGS sequence"/>
</dbReference>
<reference evidence="2" key="1">
    <citation type="journal article" date="2008" name="Nat. Genet.">
        <title>The Pristionchus pacificus genome provides a unique perspective on nematode lifestyle and parasitism.</title>
        <authorList>
            <person name="Dieterich C."/>
            <person name="Clifton S.W."/>
            <person name="Schuster L.N."/>
            <person name="Chinwalla A."/>
            <person name="Delehaunty K."/>
            <person name="Dinkelacker I."/>
            <person name="Fulton L."/>
            <person name="Fulton R."/>
            <person name="Godfrey J."/>
            <person name="Minx P."/>
            <person name="Mitreva M."/>
            <person name="Roeseler W."/>
            <person name="Tian H."/>
            <person name="Witte H."/>
            <person name="Yang S.P."/>
            <person name="Wilson R.K."/>
            <person name="Sommer R.J."/>
        </authorList>
    </citation>
    <scope>NUCLEOTIDE SEQUENCE [LARGE SCALE GENOMIC DNA]</scope>
    <source>
        <strain evidence="2">PS312</strain>
    </source>
</reference>
<accession>A0A2A6BC48</accession>
<evidence type="ECO:0000313" key="2">
    <source>
        <dbReference type="Proteomes" id="UP000005239"/>
    </source>
</evidence>
<gene>
    <name evidence="1" type="primary">WBGene00278025</name>
</gene>
<keyword evidence="2" id="KW-1185">Reference proteome</keyword>
<reference evidence="1" key="2">
    <citation type="submission" date="2022-06" db="UniProtKB">
        <authorList>
            <consortium name="EnsemblMetazoa"/>
        </authorList>
    </citation>
    <scope>IDENTIFICATION</scope>
    <source>
        <strain evidence="1">PS312</strain>
    </source>
</reference>
<dbReference type="AlphaFoldDB" id="A0A2A6BC48"/>
<evidence type="ECO:0000313" key="1">
    <source>
        <dbReference type="EnsemblMetazoa" id="PPA39656.1"/>
    </source>
</evidence>